<dbReference type="Proteomes" id="UP000187203">
    <property type="component" value="Unassembled WGS sequence"/>
</dbReference>
<evidence type="ECO:0000313" key="2">
    <source>
        <dbReference type="EMBL" id="OMO50533.1"/>
    </source>
</evidence>
<dbReference type="AlphaFoldDB" id="A0A1R3FXG9"/>
<comment type="caution">
    <text evidence="2">The sequence shown here is derived from an EMBL/GenBank/DDBJ whole genome shotgun (WGS) entry which is preliminary data.</text>
</comment>
<accession>A0A1R3FXG9</accession>
<protein>
    <submittedName>
        <fullName evidence="2">Uncharacterized protein</fullName>
    </submittedName>
</protein>
<name>A0A1R3FXG9_9ROSI</name>
<feature type="region of interest" description="Disordered" evidence="1">
    <location>
        <begin position="1"/>
        <end position="34"/>
    </location>
</feature>
<proteinExistence type="predicted"/>
<organism evidence="2 3">
    <name type="scientific">Corchorus olitorius</name>
    <dbReference type="NCBI Taxonomy" id="93759"/>
    <lineage>
        <taxon>Eukaryota</taxon>
        <taxon>Viridiplantae</taxon>
        <taxon>Streptophyta</taxon>
        <taxon>Embryophyta</taxon>
        <taxon>Tracheophyta</taxon>
        <taxon>Spermatophyta</taxon>
        <taxon>Magnoliopsida</taxon>
        <taxon>eudicotyledons</taxon>
        <taxon>Gunneridae</taxon>
        <taxon>Pentapetalae</taxon>
        <taxon>rosids</taxon>
        <taxon>malvids</taxon>
        <taxon>Malvales</taxon>
        <taxon>Malvaceae</taxon>
        <taxon>Grewioideae</taxon>
        <taxon>Apeibeae</taxon>
        <taxon>Corchorus</taxon>
    </lineage>
</organism>
<keyword evidence="3" id="KW-1185">Reference proteome</keyword>
<feature type="compositionally biased region" description="Acidic residues" evidence="1">
    <location>
        <begin position="1"/>
        <end position="10"/>
    </location>
</feature>
<dbReference type="EMBL" id="AWUE01024510">
    <property type="protein sequence ID" value="OMO50533.1"/>
    <property type="molecule type" value="Genomic_DNA"/>
</dbReference>
<evidence type="ECO:0000256" key="1">
    <source>
        <dbReference type="SAM" id="MobiDB-lite"/>
    </source>
</evidence>
<gene>
    <name evidence="2" type="ORF">COLO4_38032</name>
</gene>
<feature type="compositionally biased region" description="Basic and acidic residues" evidence="1">
    <location>
        <begin position="11"/>
        <end position="34"/>
    </location>
</feature>
<reference evidence="3" key="1">
    <citation type="submission" date="2013-09" db="EMBL/GenBank/DDBJ databases">
        <title>Corchorus olitorius genome sequencing.</title>
        <authorList>
            <person name="Alam M."/>
            <person name="Haque M.S."/>
            <person name="Islam M.S."/>
            <person name="Emdad E.M."/>
            <person name="Islam M.M."/>
            <person name="Ahmed B."/>
            <person name="Halim A."/>
            <person name="Hossen Q.M.M."/>
            <person name="Hossain M.Z."/>
            <person name="Ahmed R."/>
            <person name="Khan M.M."/>
            <person name="Islam R."/>
            <person name="Rashid M.M."/>
            <person name="Khan S.A."/>
            <person name="Rahman M.S."/>
            <person name="Alam M."/>
            <person name="Yahiya A.S."/>
            <person name="Khan M.S."/>
            <person name="Azam M.S."/>
            <person name="Haque T."/>
            <person name="Lashkar M.Z.H."/>
            <person name="Akhand A.I."/>
            <person name="Morshed G."/>
            <person name="Roy S."/>
            <person name="Uddin K.S."/>
            <person name="Rabeya T."/>
            <person name="Hossain A.S."/>
            <person name="Chowdhury A."/>
            <person name="Snigdha A.R."/>
            <person name="Mortoza M.S."/>
            <person name="Matin S.A."/>
            <person name="Hoque S.M.E."/>
            <person name="Islam M.K."/>
            <person name="Roy D.K."/>
            <person name="Haider R."/>
            <person name="Moosa M.M."/>
            <person name="Elias S.M."/>
            <person name="Hasan A.M."/>
            <person name="Jahan S."/>
            <person name="Shafiuddin M."/>
            <person name="Mahmood N."/>
            <person name="Shommy N.S."/>
        </authorList>
    </citation>
    <scope>NUCLEOTIDE SEQUENCE [LARGE SCALE GENOMIC DNA]</scope>
    <source>
        <strain evidence="3">cv. O-4</strain>
    </source>
</reference>
<sequence length="34" mass="3799">MTAFQDEDGGNDVRKDIPEEQEHPMVKSSDPKAP</sequence>
<evidence type="ECO:0000313" key="3">
    <source>
        <dbReference type="Proteomes" id="UP000187203"/>
    </source>
</evidence>